<dbReference type="InterPro" id="IPR036259">
    <property type="entry name" value="MFS_trans_sf"/>
</dbReference>
<comment type="subcellular location">
    <subcellularLocation>
        <location evidence="1">Cell membrane</location>
        <topology evidence="1">Multi-pass membrane protein</topology>
    </subcellularLocation>
</comment>
<dbReference type="PANTHER" id="PTHR43045:SF7">
    <property type="entry name" value="MAJOR FACILITATOR SUPERFAMILY TRANSPORTER"/>
    <property type="match status" value="1"/>
</dbReference>
<keyword evidence="4 7" id="KW-0812">Transmembrane</keyword>
<evidence type="ECO:0000313" key="9">
    <source>
        <dbReference type="EMBL" id="PKA39231.1"/>
    </source>
</evidence>
<feature type="domain" description="Major facilitator superfamily (MFS) profile" evidence="8">
    <location>
        <begin position="22"/>
        <end position="620"/>
    </location>
</feature>
<dbReference type="InterPro" id="IPR005828">
    <property type="entry name" value="MFS_sugar_transport-like"/>
</dbReference>
<reference evidence="9 11" key="1">
    <citation type="submission" date="2017-11" db="EMBL/GenBank/DDBJ databases">
        <authorList>
            <person name="Han C.G."/>
        </authorList>
    </citation>
    <scope>NUCLEOTIDE SEQUENCE [LARGE SCALE GENOMIC DNA]</scope>
    <source>
        <strain evidence="9 11">HCNT1</strain>
    </source>
</reference>
<keyword evidence="12" id="KW-1185">Reference proteome</keyword>
<evidence type="ECO:0000256" key="3">
    <source>
        <dbReference type="ARBA" id="ARBA00022475"/>
    </source>
</evidence>
<feature type="transmembrane region" description="Helical" evidence="7">
    <location>
        <begin position="198"/>
        <end position="215"/>
    </location>
</feature>
<dbReference type="RefSeq" id="WP_027512237.1">
    <property type="nucleotide sequence ID" value="NZ_CP104143.1"/>
</dbReference>
<dbReference type="Pfam" id="PF00083">
    <property type="entry name" value="Sugar_tr"/>
    <property type="match status" value="2"/>
</dbReference>
<accession>A0A2N0CZE8</accession>
<dbReference type="PANTHER" id="PTHR43045">
    <property type="entry name" value="SHIKIMATE TRANSPORTER"/>
    <property type="match status" value="1"/>
</dbReference>
<dbReference type="AlphaFoldDB" id="A0A2N0CZE8"/>
<feature type="transmembrane region" description="Helical" evidence="7">
    <location>
        <begin position="37"/>
        <end position="55"/>
    </location>
</feature>
<organism evidence="9 11">
    <name type="scientific">Rhizobium sullae</name>
    <name type="common">Rhizobium hedysari</name>
    <dbReference type="NCBI Taxonomy" id="50338"/>
    <lineage>
        <taxon>Bacteria</taxon>
        <taxon>Pseudomonadati</taxon>
        <taxon>Pseudomonadota</taxon>
        <taxon>Alphaproteobacteria</taxon>
        <taxon>Hyphomicrobiales</taxon>
        <taxon>Rhizobiaceae</taxon>
        <taxon>Rhizobium/Agrobacterium group</taxon>
        <taxon>Rhizobium</taxon>
    </lineage>
</organism>
<keyword evidence="6 7" id="KW-0472">Membrane</keyword>
<feature type="transmembrane region" description="Helical" evidence="7">
    <location>
        <begin position="574"/>
        <end position="592"/>
    </location>
</feature>
<protein>
    <submittedName>
        <fullName evidence="9">MFS transporter</fullName>
    </submittedName>
</protein>
<feature type="transmembrane region" description="Helical" evidence="7">
    <location>
        <begin position="527"/>
        <end position="553"/>
    </location>
</feature>
<dbReference type="EMBL" id="PIQN01000032">
    <property type="protein sequence ID" value="PKA39231.1"/>
    <property type="molecule type" value="Genomic_DNA"/>
</dbReference>
<evidence type="ECO:0000259" key="8">
    <source>
        <dbReference type="PROSITE" id="PS50850"/>
    </source>
</evidence>
<keyword evidence="3" id="KW-1003">Cell membrane</keyword>
<dbReference type="InterPro" id="IPR005829">
    <property type="entry name" value="Sugar_transporter_CS"/>
</dbReference>
<evidence type="ECO:0000256" key="1">
    <source>
        <dbReference type="ARBA" id="ARBA00004651"/>
    </source>
</evidence>
<dbReference type="STRING" id="1041146.GCA_000427985_03349"/>
<dbReference type="SUPFAM" id="SSF103473">
    <property type="entry name" value="MFS general substrate transporter"/>
    <property type="match status" value="2"/>
</dbReference>
<dbReference type="Proteomes" id="UP000232164">
    <property type="component" value="Unassembled WGS sequence"/>
</dbReference>
<evidence type="ECO:0000256" key="5">
    <source>
        <dbReference type="ARBA" id="ARBA00022989"/>
    </source>
</evidence>
<dbReference type="GO" id="GO:0022857">
    <property type="term" value="F:transmembrane transporter activity"/>
    <property type="evidence" value="ECO:0007669"/>
    <property type="project" value="InterPro"/>
</dbReference>
<proteinExistence type="predicted"/>
<feature type="transmembrane region" description="Helical" evidence="7">
    <location>
        <begin position="287"/>
        <end position="309"/>
    </location>
</feature>
<feature type="transmembrane region" description="Helical" evidence="7">
    <location>
        <begin position="316"/>
        <end position="333"/>
    </location>
</feature>
<feature type="transmembrane region" description="Helical" evidence="7">
    <location>
        <begin position="598"/>
        <end position="617"/>
    </location>
</feature>
<keyword evidence="2" id="KW-0813">Transport</keyword>
<feature type="transmembrane region" description="Helical" evidence="7">
    <location>
        <begin position="163"/>
        <end position="186"/>
    </location>
</feature>
<evidence type="ECO:0000313" key="11">
    <source>
        <dbReference type="Proteomes" id="UP000232164"/>
    </source>
</evidence>
<dbReference type="EMBL" id="CP104143">
    <property type="protein sequence ID" value="UWU13978.1"/>
    <property type="molecule type" value="Genomic_DNA"/>
</dbReference>
<dbReference type="InterPro" id="IPR020846">
    <property type="entry name" value="MFS_dom"/>
</dbReference>
<evidence type="ECO:0000256" key="6">
    <source>
        <dbReference type="ARBA" id="ARBA00023136"/>
    </source>
</evidence>
<feature type="transmembrane region" description="Helical" evidence="7">
    <location>
        <begin position="62"/>
        <end position="82"/>
    </location>
</feature>
<reference evidence="10" key="3">
    <citation type="submission" date="2022-09" db="EMBL/GenBank/DDBJ databases">
        <title>Australian commercial rhizobial inoculants.</title>
        <authorList>
            <person name="Kohlmeier M.G."/>
            <person name="O'Hara G.W."/>
            <person name="Colombi E."/>
            <person name="Ramsay J.P."/>
            <person name="Terpolilli J."/>
        </authorList>
    </citation>
    <scope>NUCLEOTIDE SEQUENCE</scope>
    <source>
        <strain evidence="10">WSM1592</strain>
    </source>
</reference>
<sequence length="628" mass="66967">MANVTSFEGSKAGPMTSEEKKVIFASSLGTVFEWYDFYLYGSLATYIGATFFSQYPETTRNIFALLAFAAGFLVRPFGALVFGRLGDLVGRKYTFLITILIMGLSTFLVGILPGAASIGIAAPIILVGLRLLQGLALGGEYGGAATYVAEHAPHGRRGYFTSWIQTTATLGLFLSLLVILLVQFWLGSTAFAAWGWRIPFLVSVVLLGVSVWIRLKMNESPAFQKMKAEGKGSKAPLTEAFGQWKNAKVALLALLGAVMGQAVVWYCGQFYALFFLQNILKVDGQSANLMVAASLLLGTGFFVFFGWLSDKIGRKPIIMAGLLLAMVTYFPLFKAMTNFANPALAESQATVRATVTAAPGDCKFQFNPTGTAKFTTSCDIATAFLTKNSVPYDVVAGPAGSAATVKIANETITGYDAAAAGDKAKSLNAAFEKGVNIGLQNAGYPLVRAAAKVPDSKLDAFIASNPELSLNAEAIRAGEKATMPADQLIAGKLLTADEATGVTDMAVYTIAKGGAFTMVADPARVNWVGVIAVLTVLVIYVTMVYGPIAALLVELFPTRIRYTGMSLPYHIGNGWFGGLLPATAFAMSAFAGDIYYGLWYPIVFAGITLVIGMLFLPETKDRDIHAMD</sequence>
<feature type="transmembrane region" description="Helical" evidence="7">
    <location>
        <begin position="94"/>
        <end position="127"/>
    </location>
</feature>
<feature type="transmembrane region" description="Helical" evidence="7">
    <location>
        <begin position="249"/>
        <end position="275"/>
    </location>
</feature>
<dbReference type="GO" id="GO:0005886">
    <property type="term" value="C:plasma membrane"/>
    <property type="evidence" value="ECO:0007669"/>
    <property type="project" value="UniProtKB-SubCell"/>
</dbReference>
<dbReference type="Gene3D" id="1.20.1250.20">
    <property type="entry name" value="MFS general substrate transporter like domains"/>
    <property type="match status" value="2"/>
</dbReference>
<gene>
    <name evidence="9" type="ORF">CWR43_34265</name>
    <name evidence="10" type="ORF">N2599_17915</name>
</gene>
<reference evidence="9 11" key="2">
    <citation type="submission" date="2017-12" db="EMBL/GenBank/DDBJ databases">
        <title>Genome sequence of Rhizobium sullae HCNT1 isolated from Sulla coronaria nodules and featuring peculiar denitrification phenotypes.</title>
        <authorList>
            <person name="De Diego-Diaz B."/>
            <person name="Treu L."/>
            <person name="Campanaro S."/>
            <person name="Da Silva Duarte V."/>
            <person name="Basaglia M."/>
            <person name="Favaro L."/>
            <person name="Casella S."/>
            <person name="Squartini A."/>
        </authorList>
    </citation>
    <scope>NUCLEOTIDE SEQUENCE [LARGE SCALE GENOMIC DNA]</scope>
    <source>
        <strain evidence="9 11">HCNT1</strain>
    </source>
</reference>
<keyword evidence="5 7" id="KW-1133">Transmembrane helix</keyword>
<dbReference type="FunFam" id="1.20.1250.20:FF:000001">
    <property type="entry name" value="Dicarboxylate MFS transporter"/>
    <property type="match status" value="1"/>
</dbReference>
<evidence type="ECO:0000256" key="2">
    <source>
        <dbReference type="ARBA" id="ARBA00022448"/>
    </source>
</evidence>
<name>A0A2N0CZE8_RHISU</name>
<dbReference type="PROSITE" id="PS50850">
    <property type="entry name" value="MFS"/>
    <property type="match status" value="1"/>
</dbReference>
<dbReference type="OrthoDB" id="9783227at2"/>
<dbReference type="PROSITE" id="PS00217">
    <property type="entry name" value="SUGAR_TRANSPORT_2"/>
    <property type="match status" value="1"/>
</dbReference>
<evidence type="ECO:0000256" key="7">
    <source>
        <dbReference type="SAM" id="Phobius"/>
    </source>
</evidence>
<evidence type="ECO:0000313" key="12">
    <source>
        <dbReference type="Proteomes" id="UP001060123"/>
    </source>
</evidence>
<dbReference type="Proteomes" id="UP001060123">
    <property type="component" value="Chromosome"/>
</dbReference>
<evidence type="ECO:0000256" key="4">
    <source>
        <dbReference type="ARBA" id="ARBA00022692"/>
    </source>
</evidence>
<evidence type="ECO:0000313" key="10">
    <source>
        <dbReference type="EMBL" id="UWU13978.1"/>
    </source>
</evidence>